<comment type="caution">
    <text evidence="15">The sequence shown here is derived from an EMBL/GenBank/DDBJ whole genome shotgun (WGS) entry which is preliminary data.</text>
</comment>
<feature type="transmembrane region" description="Helical" evidence="13">
    <location>
        <begin position="55"/>
        <end position="76"/>
    </location>
</feature>
<dbReference type="Gene3D" id="3.40.50.10330">
    <property type="entry name" value="Probable inorganic polyphosphate/atp-NAD kinase, domain 1"/>
    <property type="match status" value="1"/>
</dbReference>
<dbReference type="EMBL" id="UAPQ01000010">
    <property type="protein sequence ID" value="SPT54298.1"/>
    <property type="molecule type" value="Genomic_DNA"/>
</dbReference>
<feature type="transmembrane region" description="Helical" evidence="13">
    <location>
        <begin position="124"/>
        <end position="143"/>
    </location>
</feature>
<evidence type="ECO:0000313" key="15">
    <source>
        <dbReference type="EMBL" id="SPT54298.1"/>
    </source>
</evidence>
<gene>
    <name evidence="15" type="primary">dagK_3</name>
    <name evidence="15" type="ORF">NCTC11535_02012</name>
</gene>
<evidence type="ECO:0000256" key="1">
    <source>
        <dbReference type="ARBA" id="ARBA00001946"/>
    </source>
</evidence>
<keyword evidence="3" id="KW-0444">Lipid biosynthesis</keyword>
<dbReference type="InterPro" id="IPR050187">
    <property type="entry name" value="Lipid_Phosphate_FormReg"/>
</dbReference>
<evidence type="ECO:0000256" key="12">
    <source>
        <dbReference type="ARBA" id="ARBA00023264"/>
    </source>
</evidence>
<keyword evidence="10" id="KW-0443">Lipid metabolism</keyword>
<keyword evidence="13" id="KW-0472">Membrane</keyword>
<reference evidence="15 16" key="1">
    <citation type="submission" date="2018-06" db="EMBL/GenBank/DDBJ databases">
        <authorList>
            <consortium name="Pathogen Informatics"/>
            <person name="Doyle S."/>
        </authorList>
    </citation>
    <scope>NUCLEOTIDE SEQUENCE [LARGE SCALE GENOMIC DNA]</scope>
    <source>
        <strain evidence="15 16">NCTC11535</strain>
    </source>
</reference>
<dbReference type="EC" id="2.7.1.107" evidence="15"/>
<dbReference type="GO" id="GO:0004143">
    <property type="term" value="F:ATP-dependent diacylglycerol kinase activity"/>
    <property type="evidence" value="ECO:0007669"/>
    <property type="project" value="UniProtKB-EC"/>
</dbReference>
<dbReference type="PANTHER" id="PTHR12358:SF106">
    <property type="entry name" value="LIPID KINASE YEGS"/>
    <property type="match status" value="1"/>
</dbReference>
<dbReference type="Gene3D" id="2.60.200.40">
    <property type="match status" value="1"/>
</dbReference>
<evidence type="ECO:0000259" key="14">
    <source>
        <dbReference type="PROSITE" id="PS50146"/>
    </source>
</evidence>
<dbReference type="SUPFAM" id="SSF111331">
    <property type="entry name" value="NAD kinase/diacylglycerol kinase-like"/>
    <property type="match status" value="1"/>
</dbReference>
<keyword evidence="16" id="KW-1185">Reference proteome</keyword>
<name>A0ABY1VTE1_9ACTO</name>
<organism evidence="15 16">
    <name type="scientific">Actinomyces bovis</name>
    <dbReference type="NCBI Taxonomy" id="1658"/>
    <lineage>
        <taxon>Bacteria</taxon>
        <taxon>Bacillati</taxon>
        <taxon>Actinomycetota</taxon>
        <taxon>Actinomycetes</taxon>
        <taxon>Actinomycetales</taxon>
        <taxon>Actinomycetaceae</taxon>
        <taxon>Actinomyces</taxon>
    </lineage>
</organism>
<evidence type="ECO:0000256" key="3">
    <source>
        <dbReference type="ARBA" id="ARBA00022516"/>
    </source>
</evidence>
<keyword evidence="6" id="KW-0547">Nucleotide-binding</keyword>
<evidence type="ECO:0000256" key="2">
    <source>
        <dbReference type="ARBA" id="ARBA00005983"/>
    </source>
</evidence>
<dbReference type="InterPro" id="IPR036938">
    <property type="entry name" value="PAP2/HPO_sf"/>
</dbReference>
<dbReference type="InterPro" id="IPR017438">
    <property type="entry name" value="ATP-NAD_kinase_N"/>
</dbReference>
<proteinExistence type="inferred from homology"/>
<dbReference type="InterPro" id="IPR045540">
    <property type="entry name" value="YegS/DAGK_C"/>
</dbReference>
<feature type="transmembrane region" description="Helical" evidence="13">
    <location>
        <begin position="83"/>
        <end position="104"/>
    </location>
</feature>
<evidence type="ECO:0000256" key="7">
    <source>
        <dbReference type="ARBA" id="ARBA00022777"/>
    </source>
</evidence>
<feature type="transmembrane region" description="Helical" evidence="13">
    <location>
        <begin position="155"/>
        <end position="175"/>
    </location>
</feature>
<accession>A0ABY1VTE1</accession>
<dbReference type="InterPro" id="IPR005218">
    <property type="entry name" value="Diacylglycerol/lipid_kinase"/>
</dbReference>
<dbReference type="InterPro" id="IPR016064">
    <property type="entry name" value="NAD/diacylglycerol_kinase_sf"/>
</dbReference>
<evidence type="ECO:0000256" key="4">
    <source>
        <dbReference type="ARBA" id="ARBA00022679"/>
    </source>
</evidence>
<dbReference type="Pfam" id="PF00781">
    <property type="entry name" value="DAGK_cat"/>
    <property type="match status" value="1"/>
</dbReference>
<evidence type="ECO:0000313" key="16">
    <source>
        <dbReference type="Proteomes" id="UP000250006"/>
    </source>
</evidence>
<dbReference type="InterPro" id="IPR001206">
    <property type="entry name" value="Diacylglycerol_kinase_cat_dom"/>
</dbReference>
<keyword evidence="4 15" id="KW-0808">Transferase</keyword>
<dbReference type="Proteomes" id="UP000250006">
    <property type="component" value="Unassembled WGS sequence"/>
</dbReference>
<keyword evidence="11" id="KW-0594">Phospholipid biosynthesis</keyword>
<dbReference type="Pfam" id="PF19279">
    <property type="entry name" value="YegS_C"/>
    <property type="match status" value="1"/>
</dbReference>
<keyword evidence="8" id="KW-0067">ATP-binding</keyword>
<protein>
    <submittedName>
        <fullName evidence="15">Diacylglycerol kinase</fullName>
        <ecNumber evidence="15">2.7.1.107</ecNumber>
    </submittedName>
</protein>
<sequence length="521" mass="54944">MRRPRLEAALAGLSFLGFMAVTVLMLSGVLLSQDTNSRKILFTSRSTVGQVTEALSLLTHPLVILTAIIVAAILSFQQQMRRLAVALTLSAAGIPLQLAIAAAINRPRPQLHFADSISYYLPGSFPNGHITAVLLGSWVLVTLTRAHRRPQVSVLGRILAAFGAVALTGLVQWSTGMARPSDLLGGVLLGSAVVNLSLFIGGVESILSGWARFGLPDRRAGKRAAVILNPTKVADLSLLRRRVEAEVLRAGWDPTLWLETTPQDAGAHAAKRALNEGVDLVLAVGGDGTVRSVCTALVGTGTAVALVPAGTGNLLARNLSIPLDIDSALRLALSGRARTIDVVKLRAEDQNGQTMQARFVVMAGLGLDARIMADTHDDLKKVIRSGAYAVAAVANAVPKPFKATVTLDDGPAQEQQVVMVLMGNVGTITGGITLFPQATPDDGQVDLLLASPERVTDWARLGAHILTGRALEGFTLASARRVVIETAEPVPFEIDGDTAGQVRRLEVEVEPGVLRVVAPEA</sequence>
<keyword evidence="12" id="KW-1208">Phospholipid metabolism</keyword>
<evidence type="ECO:0000256" key="5">
    <source>
        <dbReference type="ARBA" id="ARBA00022723"/>
    </source>
</evidence>
<keyword evidence="7 15" id="KW-0418">Kinase</keyword>
<comment type="cofactor">
    <cofactor evidence="1">
        <name>Mg(2+)</name>
        <dbReference type="ChEBI" id="CHEBI:18420"/>
    </cofactor>
</comment>
<keyword evidence="5" id="KW-0479">Metal-binding</keyword>
<comment type="similarity">
    <text evidence="2">Belongs to the diacylglycerol/lipid kinase family.</text>
</comment>
<evidence type="ECO:0000256" key="9">
    <source>
        <dbReference type="ARBA" id="ARBA00022842"/>
    </source>
</evidence>
<evidence type="ECO:0000256" key="11">
    <source>
        <dbReference type="ARBA" id="ARBA00023209"/>
    </source>
</evidence>
<evidence type="ECO:0000256" key="13">
    <source>
        <dbReference type="SAM" id="Phobius"/>
    </source>
</evidence>
<dbReference type="PANTHER" id="PTHR12358">
    <property type="entry name" value="SPHINGOSINE KINASE"/>
    <property type="match status" value="1"/>
</dbReference>
<dbReference type="PROSITE" id="PS50146">
    <property type="entry name" value="DAGK"/>
    <property type="match status" value="1"/>
</dbReference>
<dbReference type="NCBIfam" id="TIGR00147">
    <property type="entry name" value="YegS/Rv2252/BmrU family lipid kinase"/>
    <property type="match status" value="1"/>
</dbReference>
<feature type="transmembrane region" description="Helical" evidence="13">
    <location>
        <begin position="187"/>
        <end position="213"/>
    </location>
</feature>
<keyword evidence="13" id="KW-0812">Transmembrane</keyword>
<evidence type="ECO:0000256" key="8">
    <source>
        <dbReference type="ARBA" id="ARBA00022840"/>
    </source>
</evidence>
<evidence type="ECO:0000256" key="6">
    <source>
        <dbReference type="ARBA" id="ARBA00022741"/>
    </source>
</evidence>
<dbReference type="SMART" id="SM00046">
    <property type="entry name" value="DAGKc"/>
    <property type="match status" value="1"/>
</dbReference>
<dbReference type="SUPFAM" id="SSF48317">
    <property type="entry name" value="Acid phosphatase/Vanadium-dependent haloperoxidase"/>
    <property type="match status" value="1"/>
</dbReference>
<evidence type="ECO:0000256" key="10">
    <source>
        <dbReference type="ARBA" id="ARBA00023098"/>
    </source>
</evidence>
<keyword evidence="13" id="KW-1133">Transmembrane helix</keyword>
<keyword evidence="9" id="KW-0460">Magnesium</keyword>
<feature type="domain" description="DAGKc" evidence="14">
    <location>
        <begin position="219"/>
        <end position="349"/>
    </location>
</feature>